<evidence type="ECO:0000313" key="2">
    <source>
        <dbReference type="Proteomes" id="UP000016511"/>
    </source>
</evidence>
<proteinExistence type="predicted"/>
<keyword evidence="2" id="KW-1185">Reference proteome</keyword>
<dbReference type="InterPro" id="IPR021617">
    <property type="entry name" value="DUF3231"/>
</dbReference>
<evidence type="ECO:0000313" key="1">
    <source>
        <dbReference type="EMBL" id="ERI10201.1"/>
    </source>
</evidence>
<dbReference type="InterPro" id="IPR012347">
    <property type="entry name" value="Ferritin-like"/>
</dbReference>
<gene>
    <name evidence="1" type="ORF">HMPREF0083_01707</name>
</gene>
<accession>U1YHE8</accession>
<sequence>MELHTLSSVGRTIMGILSGNPQNEPMHYGEVAGVWAYLFTTKSLYAEYQVFLNHTGDVDLRDFIQDVIRGKKQEIEQVENLLKANGVALPPAPPDRPSVSIEQIPAGARINDPEIAGAITRDIALGLVSCSSIIGQCIREDIAAMFVQYHANNLQLGARLLRLNKEKGWLIPPPLHVQAPEAVHV</sequence>
<reference evidence="1 2" key="1">
    <citation type="submission" date="2013-08" db="EMBL/GenBank/DDBJ databases">
        <authorList>
            <person name="Weinstock G."/>
            <person name="Sodergren E."/>
            <person name="Wylie T."/>
            <person name="Fulton L."/>
            <person name="Fulton R."/>
            <person name="Fronick C."/>
            <person name="O'Laughlin M."/>
            <person name="Godfrey J."/>
            <person name="Miner T."/>
            <person name="Herter B."/>
            <person name="Appelbaum E."/>
            <person name="Cordes M."/>
            <person name="Lek S."/>
            <person name="Wollam A."/>
            <person name="Pepin K.H."/>
            <person name="Palsikar V.B."/>
            <person name="Mitreva M."/>
            <person name="Wilson R.K."/>
        </authorList>
    </citation>
    <scope>NUCLEOTIDE SEQUENCE [LARGE SCALE GENOMIC DNA]</scope>
    <source>
        <strain evidence="1 2">ATCC 12856</strain>
    </source>
</reference>
<dbReference type="Proteomes" id="UP000016511">
    <property type="component" value="Unassembled WGS sequence"/>
</dbReference>
<dbReference type="EMBL" id="AWSJ01000116">
    <property type="protein sequence ID" value="ERI10201.1"/>
    <property type="molecule type" value="Genomic_DNA"/>
</dbReference>
<dbReference type="PATRIC" id="fig|649747.3.peg.1544"/>
<comment type="caution">
    <text evidence="1">The sequence shown here is derived from an EMBL/GenBank/DDBJ whole genome shotgun (WGS) entry which is preliminary data.</text>
</comment>
<organism evidence="1 2">
    <name type="scientific">Aneurinibacillus aneurinilyticus ATCC 12856</name>
    <dbReference type="NCBI Taxonomy" id="649747"/>
    <lineage>
        <taxon>Bacteria</taxon>
        <taxon>Bacillati</taxon>
        <taxon>Bacillota</taxon>
        <taxon>Bacilli</taxon>
        <taxon>Bacillales</taxon>
        <taxon>Paenibacillaceae</taxon>
        <taxon>Aneurinibacillus group</taxon>
        <taxon>Aneurinibacillus</taxon>
    </lineage>
</organism>
<dbReference type="HOGENOM" id="CLU_127503_0_0_9"/>
<dbReference type="AlphaFoldDB" id="U1YHE8"/>
<evidence type="ECO:0008006" key="3">
    <source>
        <dbReference type="Google" id="ProtNLM"/>
    </source>
</evidence>
<dbReference type="Pfam" id="PF11553">
    <property type="entry name" value="DUF3231"/>
    <property type="match status" value="1"/>
</dbReference>
<dbReference type="eggNOG" id="ENOG502ZBP3">
    <property type="taxonomic scope" value="Bacteria"/>
</dbReference>
<dbReference type="Gene3D" id="1.20.1260.10">
    <property type="match status" value="1"/>
</dbReference>
<dbReference type="STRING" id="649747.HMPREF0083_01707"/>
<name>U1YHE8_ANEAE</name>
<protein>
    <recommendedName>
        <fullName evidence="3">DUF3231 family protein</fullName>
    </recommendedName>
</protein>